<protein>
    <submittedName>
        <fullName evidence="3">CPSF_A domain-containing protein</fullName>
    </submittedName>
</protein>
<organism evidence="3">
    <name type="scientific">Onchocerca flexuosa</name>
    <dbReference type="NCBI Taxonomy" id="387005"/>
    <lineage>
        <taxon>Eukaryota</taxon>
        <taxon>Metazoa</taxon>
        <taxon>Ecdysozoa</taxon>
        <taxon>Nematoda</taxon>
        <taxon>Chromadorea</taxon>
        <taxon>Rhabditida</taxon>
        <taxon>Spirurina</taxon>
        <taxon>Spiruromorpha</taxon>
        <taxon>Filarioidea</taxon>
        <taxon>Onchocercidae</taxon>
        <taxon>Onchocerca</taxon>
    </lineage>
</organism>
<reference evidence="3" key="2">
    <citation type="submission" date="2016-06" db="UniProtKB">
        <authorList>
            <consortium name="WormBaseParasite"/>
        </authorList>
    </citation>
    <scope>IDENTIFICATION</scope>
</reference>
<keyword evidence="2" id="KW-1185">Reference proteome</keyword>
<evidence type="ECO:0000313" key="3">
    <source>
        <dbReference type="WBParaSite" id="OFLC_0000517501-mRNA-1"/>
    </source>
</evidence>
<dbReference type="WBParaSite" id="OFLC_0000517501-mRNA-1">
    <property type="protein sequence ID" value="OFLC_0000517501-mRNA-1"/>
    <property type="gene ID" value="OFLC_0000517501"/>
</dbReference>
<accession>A0A183HCG4</accession>
<evidence type="ECO:0000313" key="2">
    <source>
        <dbReference type="Proteomes" id="UP000242913"/>
    </source>
</evidence>
<evidence type="ECO:0000313" key="1">
    <source>
        <dbReference type="EMBL" id="OZC10319.1"/>
    </source>
</evidence>
<reference evidence="1 2" key="1">
    <citation type="submission" date="2015-12" db="EMBL/GenBank/DDBJ databases">
        <title>Draft genome of the nematode, Onchocerca flexuosa.</title>
        <authorList>
            <person name="Mitreva M."/>
        </authorList>
    </citation>
    <scope>NUCLEOTIDE SEQUENCE [LARGE SCALE GENOMIC DNA]</scope>
    <source>
        <strain evidence="1">Red Deer</strain>
    </source>
</reference>
<dbReference type="Proteomes" id="UP000242913">
    <property type="component" value="Unassembled WGS sequence"/>
</dbReference>
<proteinExistence type="predicted"/>
<dbReference type="AlphaFoldDB" id="A0A183HCG4"/>
<gene>
    <name evidence="1" type="ORF">X798_02626</name>
</gene>
<sequence>MIAGSGELCKFTANRFVHLDDNDLVCTVQSPSFTSEHSVRIRLCAYVCMNPFMCTMACDVSACVRDAVLCAKVGEHLASVFQ</sequence>
<dbReference type="EMBL" id="KZ269987">
    <property type="protein sequence ID" value="OZC10319.1"/>
    <property type="molecule type" value="Genomic_DNA"/>
</dbReference>
<name>A0A183HCG4_9BILA</name>